<evidence type="ECO:0000313" key="12">
    <source>
        <dbReference type="Proteomes" id="UP000276133"/>
    </source>
</evidence>
<dbReference type="GO" id="GO:0004993">
    <property type="term" value="F:G protein-coupled serotonin receptor activity"/>
    <property type="evidence" value="ECO:0007669"/>
    <property type="project" value="TreeGrafter"/>
</dbReference>
<evidence type="ECO:0000256" key="1">
    <source>
        <dbReference type="ARBA" id="ARBA00004651"/>
    </source>
</evidence>
<organism evidence="11 12">
    <name type="scientific">Brachionus plicatilis</name>
    <name type="common">Marine rotifer</name>
    <name type="synonym">Brachionus muelleri</name>
    <dbReference type="NCBI Taxonomy" id="10195"/>
    <lineage>
        <taxon>Eukaryota</taxon>
        <taxon>Metazoa</taxon>
        <taxon>Spiralia</taxon>
        <taxon>Gnathifera</taxon>
        <taxon>Rotifera</taxon>
        <taxon>Eurotatoria</taxon>
        <taxon>Monogononta</taxon>
        <taxon>Pseudotrocha</taxon>
        <taxon>Ploima</taxon>
        <taxon>Brachionidae</taxon>
        <taxon>Brachionus</taxon>
    </lineage>
</organism>
<feature type="domain" description="G-protein coupled receptors family 1 profile" evidence="10">
    <location>
        <begin position="149"/>
        <end position="227"/>
    </location>
</feature>
<accession>A0A3M7QXT9</accession>
<sequence length="262" mass="30141">MYLEYLNKIQFFTAIQKPYKSNYSNSVLNQHFFLAISLILPKTNLTFFTSFPALLLHTYLYEEATHIHLELNQHILTKIDFKRVWKNLSILNILNGIQFLIQYCLLWAFNANNSMTNSTDNLTFYAQNANLPTWPVLFLLVFAFVGFFGNLLVCMAIRIDPKLQSATNSYLFSLACTDLLVSVLVIPLSIQKSYFKIWKLSDSACLLFVFSDVFLCNTSILQLCIISCVINNGSHTLIPTLFLNRFPKLRLSFLNLKSRLTG</sequence>
<feature type="transmembrane region" description="Helical" evidence="9">
    <location>
        <begin position="88"/>
        <end position="109"/>
    </location>
</feature>
<evidence type="ECO:0000256" key="6">
    <source>
        <dbReference type="ARBA" id="ARBA00023136"/>
    </source>
</evidence>
<dbReference type="PANTHER" id="PTHR24247:SF228">
    <property type="entry name" value="5-HYDROXYTRYPTAMINE (SEROTONIN) RECEPTOR 2A, ISOFORM B"/>
    <property type="match status" value="1"/>
</dbReference>
<evidence type="ECO:0000259" key="10">
    <source>
        <dbReference type="PROSITE" id="PS50262"/>
    </source>
</evidence>
<dbReference type="InterPro" id="IPR000276">
    <property type="entry name" value="GPCR_Rhodpsn"/>
</dbReference>
<dbReference type="GO" id="GO:0045202">
    <property type="term" value="C:synapse"/>
    <property type="evidence" value="ECO:0007669"/>
    <property type="project" value="GOC"/>
</dbReference>
<dbReference type="Gene3D" id="1.20.1070.10">
    <property type="entry name" value="Rhodopsin 7-helix transmembrane proteins"/>
    <property type="match status" value="1"/>
</dbReference>
<keyword evidence="6 9" id="KW-0472">Membrane</keyword>
<feature type="transmembrane region" description="Helical" evidence="9">
    <location>
        <begin position="169"/>
        <end position="190"/>
    </location>
</feature>
<comment type="caution">
    <text evidence="11">The sequence shown here is derived from an EMBL/GenBank/DDBJ whole genome shotgun (WGS) entry which is preliminary data.</text>
</comment>
<dbReference type="Proteomes" id="UP000276133">
    <property type="component" value="Unassembled WGS sequence"/>
</dbReference>
<dbReference type="GO" id="GO:0007210">
    <property type="term" value="P:serotonin receptor signaling pathway"/>
    <property type="evidence" value="ECO:0007669"/>
    <property type="project" value="TreeGrafter"/>
</dbReference>
<dbReference type="PRINTS" id="PR00237">
    <property type="entry name" value="GPCRRHODOPSN"/>
</dbReference>
<dbReference type="PROSITE" id="PS50262">
    <property type="entry name" value="G_PROTEIN_RECEP_F1_2"/>
    <property type="match status" value="1"/>
</dbReference>
<gene>
    <name evidence="11" type="ORF">BpHYR1_002915</name>
</gene>
<name>A0A3M7QXT9_BRAPC</name>
<keyword evidence="2" id="KW-1003">Cell membrane</keyword>
<dbReference type="EMBL" id="REGN01004810">
    <property type="protein sequence ID" value="RNA16113.1"/>
    <property type="molecule type" value="Genomic_DNA"/>
</dbReference>
<dbReference type="PANTHER" id="PTHR24247">
    <property type="entry name" value="5-HYDROXYTRYPTAMINE RECEPTOR"/>
    <property type="match status" value="1"/>
</dbReference>
<evidence type="ECO:0000256" key="4">
    <source>
        <dbReference type="ARBA" id="ARBA00022989"/>
    </source>
</evidence>
<keyword evidence="4 9" id="KW-1133">Transmembrane helix</keyword>
<reference evidence="11 12" key="1">
    <citation type="journal article" date="2018" name="Sci. Rep.">
        <title>Genomic signatures of local adaptation to the degree of environmental predictability in rotifers.</title>
        <authorList>
            <person name="Franch-Gras L."/>
            <person name="Hahn C."/>
            <person name="Garcia-Roger E.M."/>
            <person name="Carmona M.J."/>
            <person name="Serra M."/>
            <person name="Gomez A."/>
        </authorList>
    </citation>
    <scope>NUCLEOTIDE SEQUENCE [LARGE SCALE GENOMIC DNA]</scope>
    <source>
        <strain evidence="11">HYR1</strain>
    </source>
</reference>
<dbReference type="GO" id="GO:0007268">
    <property type="term" value="P:chemical synaptic transmission"/>
    <property type="evidence" value="ECO:0007669"/>
    <property type="project" value="TreeGrafter"/>
</dbReference>
<evidence type="ECO:0000256" key="8">
    <source>
        <dbReference type="ARBA" id="ARBA00023224"/>
    </source>
</evidence>
<evidence type="ECO:0000256" key="9">
    <source>
        <dbReference type="SAM" id="Phobius"/>
    </source>
</evidence>
<dbReference type="Pfam" id="PF00001">
    <property type="entry name" value="7tm_1"/>
    <property type="match status" value="1"/>
</dbReference>
<keyword evidence="7 11" id="KW-0675">Receptor</keyword>
<evidence type="ECO:0000256" key="5">
    <source>
        <dbReference type="ARBA" id="ARBA00023040"/>
    </source>
</evidence>
<dbReference type="GO" id="GO:0005886">
    <property type="term" value="C:plasma membrane"/>
    <property type="evidence" value="ECO:0007669"/>
    <property type="project" value="UniProtKB-SubCell"/>
</dbReference>
<feature type="transmembrane region" description="Helical" evidence="9">
    <location>
        <begin position="134"/>
        <end position="157"/>
    </location>
</feature>
<protein>
    <submittedName>
        <fullName evidence="11">5-hydroxytryptamine receptor 2A</fullName>
    </submittedName>
</protein>
<keyword evidence="3 9" id="KW-0812">Transmembrane</keyword>
<evidence type="ECO:0000313" key="11">
    <source>
        <dbReference type="EMBL" id="RNA16113.1"/>
    </source>
</evidence>
<dbReference type="InterPro" id="IPR017452">
    <property type="entry name" value="GPCR_Rhodpsn_7TM"/>
</dbReference>
<evidence type="ECO:0000256" key="7">
    <source>
        <dbReference type="ARBA" id="ARBA00023170"/>
    </source>
</evidence>
<dbReference type="GO" id="GO:0051378">
    <property type="term" value="F:serotonin binding"/>
    <property type="evidence" value="ECO:0007669"/>
    <property type="project" value="TreeGrafter"/>
</dbReference>
<dbReference type="AlphaFoldDB" id="A0A3M7QXT9"/>
<dbReference type="GO" id="GO:0030594">
    <property type="term" value="F:neurotransmitter receptor activity"/>
    <property type="evidence" value="ECO:0007669"/>
    <property type="project" value="TreeGrafter"/>
</dbReference>
<dbReference type="SUPFAM" id="SSF81321">
    <property type="entry name" value="Family A G protein-coupled receptor-like"/>
    <property type="match status" value="1"/>
</dbReference>
<evidence type="ECO:0000256" key="2">
    <source>
        <dbReference type="ARBA" id="ARBA00022475"/>
    </source>
</evidence>
<keyword evidence="8" id="KW-0807">Transducer</keyword>
<keyword evidence="12" id="KW-1185">Reference proteome</keyword>
<comment type="subcellular location">
    <subcellularLocation>
        <location evidence="1">Cell membrane</location>
        <topology evidence="1">Multi-pass membrane protein</topology>
    </subcellularLocation>
</comment>
<evidence type="ECO:0000256" key="3">
    <source>
        <dbReference type="ARBA" id="ARBA00022692"/>
    </source>
</evidence>
<keyword evidence="5" id="KW-0297">G-protein coupled receptor</keyword>
<dbReference type="GO" id="GO:0030425">
    <property type="term" value="C:dendrite"/>
    <property type="evidence" value="ECO:0007669"/>
    <property type="project" value="TreeGrafter"/>
</dbReference>
<dbReference type="GO" id="GO:0007187">
    <property type="term" value="P:G protein-coupled receptor signaling pathway, coupled to cyclic nucleotide second messenger"/>
    <property type="evidence" value="ECO:0007669"/>
    <property type="project" value="TreeGrafter"/>
</dbReference>
<dbReference type="STRING" id="10195.A0A3M7QXT9"/>
<proteinExistence type="predicted"/>